<accession>A0A1H3DSX5</accession>
<dbReference type="PANTHER" id="PTHR42879:SF2">
    <property type="entry name" value="3-OXOACYL-[ACYL-CARRIER-PROTEIN] REDUCTASE FABG"/>
    <property type="match status" value="1"/>
</dbReference>
<dbReference type="STRING" id="762486.SAMN05444411_10859"/>
<evidence type="ECO:0000259" key="2">
    <source>
        <dbReference type="SMART" id="SM00822"/>
    </source>
</evidence>
<dbReference type="Pfam" id="PF13561">
    <property type="entry name" value="adh_short_C2"/>
    <property type="match status" value="1"/>
</dbReference>
<protein>
    <submittedName>
        <fullName evidence="3">Gluconate 5-dehydrogenase</fullName>
    </submittedName>
</protein>
<dbReference type="NCBIfam" id="NF005559">
    <property type="entry name" value="PRK07231.1"/>
    <property type="match status" value="1"/>
</dbReference>
<dbReference type="InterPro" id="IPR050259">
    <property type="entry name" value="SDR"/>
</dbReference>
<dbReference type="OrthoDB" id="597477at2"/>
<name>A0A1H3DSX5_9FLAO</name>
<evidence type="ECO:0000313" key="3">
    <source>
        <dbReference type="EMBL" id="SDX69506.1"/>
    </source>
</evidence>
<dbReference type="Proteomes" id="UP000199595">
    <property type="component" value="Unassembled WGS sequence"/>
</dbReference>
<evidence type="ECO:0000256" key="1">
    <source>
        <dbReference type="ARBA" id="ARBA00006484"/>
    </source>
</evidence>
<gene>
    <name evidence="3" type="ORF">SAMN05444411_10859</name>
</gene>
<dbReference type="InterPro" id="IPR036291">
    <property type="entry name" value="NAD(P)-bd_dom_sf"/>
</dbReference>
<proteinExistence type="inferred from homology"/>
<dbReference type="RefSeq" id="WP_090124450.1">
    <property type="nucleotide sequence ID" value="NZ_FNNJ01000008.1"/>
</dbReference>
<dbReference type="SMART" id="SM00822">
    <property type="entry name" value="PKS_KR"/>
    <property type="match status" value="1"/>
</dbReference>
<comment type="similarity">
    <text evidence="1">Belongs to the short-chain dehydrogenases/reductases (SDR) family.</text>
</comment>
<dbReference type="PANTHER" id="PTHR42879">
    <property type="entry name" value="3-OXOACYL-(ACYL-CARRIER-PROTEIN) REDUCTASE"/>
    <property type="match status" value="1"/>
</dbReference>
<sequence length="253" mass="27152">MGLEVFSLENKIALITGGGTGIGLGIAKAYVEAGATVVLTGRREEVLKEAVAELGKNAHYRVNDITNKKEIPNLVKNIETNIGPIEILVNNAGIHYKGMAQETADEDFEKILQTNVISVFSLTRECAKYMLKRKKGSIIMIGSMAGLFGIDKVVAYGTSKTALTGLVNALVTEYSTSNVRVNAIAPGWIESNMFLNAINNDPQRKQQITNRIAMDHFGQTSDIGNAAVFLSSEAAKYITGVVLPVDGGATVNF</sequence>
<dbReference type="InterPro" id="IPR002347">
    <property type="entry name" value="SDR_fam"/>
</dbReference>
<evidence type="ECO:0000313" key="4">
    <source>
        <dbReference type="Proteomes" id="UP000199595"/>
    </source>
</evidence>
<dbReference type="PRINTS" id="PR00080">
    <property type="entry name" value="SDRFAMILY"/>
</dbReference>
<dbReference type="Gene3D" id="3.40.50.720">
    <property type="entry name" value="NAD(P)-binding Rossmann-like Domain"/>
    <property type="match status" value="1"/>
</dbReference>
<dbReference type="InterPro" id="IPR057326">
    <property type="entry name" value="KR_dom"/>
</dbReference>
<keyword evidence="4" id="KW-1185">Reference proteome</keyword>
<dbReference type="FunFam" id="3.40.50.720:FF:000084">
    <property type="entry name" value="Short-chain dehydrogenase reductase"/>
    <property type="match status" value="1"/>
</dbReference>
<reference evidence="3 4" key="1">
    <citation type="submission" date="2016-10" db="EMBL/GenBank/DDBJ databases">
        <authorList>
            <person name="de Groot N.N."/>
        </authorList>
    </citation>
    <scope>NUCLEOTIDE SEQUENCE [LARGE SCALE GENOMIC DNA]</scope>
    <source>
        <strain evidence="3 4">DSM 24956</strain>
    </source>
</reference>
<organism evidence="3 4">
    <name type="scientific">Lutibacter oricola</name>
    <dbReference type="NCBI Taxonomy" id="762486"/>
    <lineage>
        <taxon>Bacteria</taxon>
        <taxon>Pseudomonadati</taxon>
        <taxon>Bacteroidota</taxon>
        <taxon>Flavobacteriia</taxon>
        <taxon>Flavobacteriales</taxon>
        <taxon>Flavobacteriaceae</taxon>
        <taxon>Lutibacter</taxon>
    </lineage>
</organism>
<feature type="domain" description="Ketoreductase" evidence="2">
    <location>
        <begin position="11"/>
        <end position="191"/>
    </location>
</feature>
<dbReference type="PRINTS" id="PR00081">
    <property type="entry name" value="GDHRDH"/>
</dbReference>
<dbReference type="EMBL" id="FNNJ01000008">
    <property type="protein sequence ID" value="SDX69506.1"/>
    <property type="molecule type" value="Genomic_DNA"/>
</dbReference>
<dbReference type="SUPFAM" id="SSF51735">
    <property type="entry name" value="NAD(P)-binding Rossmann-fold domains"/>
    <property type="match status" value="1"/>
</dbReference>
<dbReference type="AlphaFoldDB" id="A0A1H3DSX5"/>